<feature type="compositionally biased region" description="Polar residues" evidence="3">
    <location>
        <begin position="127"/>
        <end position="138"/>
    </location>
</feature>
<evidence type="ECO:0000259" key="4">
    <source>
        <dbReference type="Pfam" id="PF13359"/>
    </source>
</evidence>
<evidence type="ECO:0000256" key="1">
    <source>
        <dbReference type="ARBA" id="ARBA00001968"/>
    </source>
</evidence>
<dbReference type="InterPro" id="IPR027806">
    <property type="entry name" value="HARBI1_dom"/>
</dbReference>
<dbReference type="GO" id="GO:0046872">
    <property type="term" value="F:metal ion binding"/>
    <property type="evidence" value="ECO:0007669"/>
    <property type="project" value="UniProtKB-KW"/>
</dbReference>
<name>A0A0L8GDV9_OCTBM</name>
<protein>
    <recommendedName>
        <fullName evidence="7">Transposase Helix-turn-helix domain-containing protein</fullName>
    </recommendedName>
</protein>
<evidence type="ECO:0000256" key="3">
    <source>
        <dbReference type="SAM" id="MobiDB-lite"/>
    </source>
</evidence>
<dbReference type="Pfam" id="PF13359">
    <property type="entry name" value="DDE_Tnp_4"/>
    <property type="match status" value="1"/>
</dbReference>
<accession>A0A0L8GDV9</accession>
<dbReference type="STRING" id="37653.A0A0L8GDV9"/>
<feature type="region of interest" description="Disordered" evidence="3">
    <location>
        <begin position="123"/>
        <end position="154"/>
    </location>
</feature>
<dbReference type="InterPro" id="IPR027805">
    <property type="entry name" value="Transposase_HTH_dom"/>
</dbReference>
<evidence type="ECO:0000313" key="6">
    <source>
        <dbReference type="EMBL" id="KOF74725.1"/>
    </source>
</evidence>
<evidence type="ECO:0000256" key="2">
    <source>
        <dbReference type="ARBA" id="ARBA00022723"/>
    </source>
</evidence>
<dbReference type="PANTHER" id="PTHR23080:SF143">
    <property type="entry name" value="SI:DKEY-56D12.4"/>
    <property type="match status" value="1"/>
</dbReference>
<dbReference type="PANTHER" id="PTHR23080">
    <property type="entry name" value="THAP DOMAIN PROTEIN"/>
    <property type="match status" value="1"/>
</dbReference>
<organism evidence="6">
    <name type="scientific">Octopus bimaculoides</name>
    <name type="common">California two-spotted octopus</name>
    <dbReference type="NCBI Taxonomy" id="37653"/>
    <lineage>
        <taxon>Eukaryota</taxon>
        <taxon>Metazoa</taxon>
        <taxon>Spiralia</taxon>
        <taxon>Lophotrochozoa</taxon>
        <taxon>Mollusca</taxon>
        <taxon>Cephalopoda</taxon>
        <taxon>Coleoidea</taxon>
        <taxon>Octopodiformes</taxon>
        <taxon>Octopoda</taxon>
        <taxon>Incirrata</taxon>
        <taxon>Octopodidae</taxon>
        <taxon>Octopus</taxon>
    </lineage>
</organism>
<sequence>MSPNKSRKYCCICSHYRGKNVDGKVISLHRYPANVAIRRIWLQRSKLNIQVNGCPEDIETKEVEDVNVTEQLVSPTMSMLNYSLMFHDYCGPVNPESVSAFTHKSVQTVQEIGTKEIGIQCDPANKPISTNSSTQTLENDAASETARHGASTEQRRPRQFRLIDEFFLVLMRLRLGLLLEDLAYRFCISTTTCGIIFNKWIDYLDVQLSFLVMWPSRKAVNDHMPPSFRAKYPTCRVIVDCTEIQTETPSSLQSKSLMYSDYKSHMTWKGLIGISPAKFLSTLAARLTRVSSDTRKDAWLSQHP</sequence>
<feature type="domain" description="Transposase Helix-turn-helix" evidence="5">
    <location>
        <begin position="164"/>
        <end position="209"/>
    </location>
</feature>
<dbReference type="OrthoDB" id="6050095at2759"/>
<dbReference type="Pfam" id="PF13613">
    <property type="entry name" value="HTH_Tnp_4"/>
    <property type="match status" value="1"/>
</dbReference>
<reference evidence="6" key="1">
    <citation type="submission" date="2015-07" db="EMBL/GenBank/DDBJ databases">
        <title>MeaNS - Measles Nucleotide Surveillance Program.</title>
        <authorList>
            <person name="Tran T."/>
            <person name="Druce J."/>
        </authorList>
    </citation>
    <scope>NUCLEOTIDE SEQUENCE</scope>
    <source>
        <strain evidence="6">UCB-OBI-ISO-001</strain>
        <tissue evidence="6">Gonad</tissue>
    </source>
</reference>
<evidence type="ECO:0000259" key="5">
    <source>
        <dbReference type="Pfam" id="PF13613"/>
    </source>
</evidence>
<dbReference type="AlphaFoldDB" id="A0A0L8GDV9"/>
<dbReference type="EMBL" id="KQ422521">
    <property type="protein sequence ID" value="KOF74725.1"/>
    <property type="molecule type" value="Genomic_DNA"/>
</dbReference>
<gene>
    <name evidence="6" type="ORF">OCBIM_22035746mg</name>
</gene>
<feature type="domain" description="DDE Tnp4" evidence="4">
    <location>
        <begin position="239"/>
        <end position="283"/>
    </location>
</feature>
<proteinExistence type="predicted"/>
<evidence type="ECO:0008006" key="7">
    <source>
        <dbReference type="Google" id="ProtNLM"/>
    </source>
</evidence>
<keyword evidence="2" id="KW-0479">Metal-binding</keyword>
<comment type="cofactor">
    <cofactor evidence="1">
        <name>a divalent metal cation</name>
        <dbReference type="ChEBI" id="CHEBI:60240"/>
    </cofactor>
</comment>